<evidence type="ECO:0000313" key="5">
    <source>
        <dbReference type="Proteomes" id="UP000794436"/>
    </source>
</evidence>
<dbReference type="InterPro" id="IPR037355">
    <property type="entry name" value="COMMD3"/>
</dbReference>
<dbReference type="AlphaFoldDB" id="A0A8K1CAX3"/>
<comment type="similarity">
    <text evidence="2">Belongs to the COMM domain-containing protein 3 family.</text>
</comment>
<evidence type="ECO:0000259" key="3">
    <source>
        <dbReference type="PROSITE" id="PS51269"/>
    </source>
</evidence>
<dbReference type="InterPro" id="IPR017920">
    <property type="entry name" value="COMM"/>
</dbReference>
<dbReference type="OrthoDB" id="1917519at2759"/>
<dbReference type="Proteomes" id="UP000794436">
    <property type="component" value="Unassembled WGS sequence"/>
</dbReference>
<sequence length="222" mass="23824">MAIGLGADVLTADIEALLPQSVVEQLGTVSTSVLEAVVAAAVDEIACGDGKSELKTARSKQSMEEQASAAGVETTNLQVVYAALSAIIVRCARENANTEGALRRLLSEIGVQEEATVTGLLPALLVHVPRVQAILRRSSFDFAHVVDVSWRLDYILRSSTAGSVREPQYLVQFKVQPPQGALQTVEFTCSVEEMRDLVYKLQDATNSIERLVNATQRAASIA</sequence>
<dbReference type="EMBL" id="SPLM01000109">
    <property type="protein sequence ID" value="TMW59628.1"/>
    <property type="molecule type" value="Genomic_DNA"/>
</dbReference>
<dbReference type="PANTHER" id="PTHR31159:SF1">
    <property type="entry name" value="COMM DOMAIN-CONTAINING PROTEIN 3"/>
    <property type="match status" value="1"/>
</dbReference>
<evidence type="ECO:0000313" key="4">
    <source>
        <dbReference type="EMBL" id="TMW59628.1"/>
    </source>
</evidence>
<dbReference type="GO" id="GO:0006814">
    <property type="term" value="P:sodium ion transport"/>
    <property type="evidence" value="ECO:0007669"/>
    <property type="project" value="InterPro"/>
</dbReference>
<dbReference type="Pfam" id="PF21672">
    <property type="entry name" value="COMM_HN"/>
    <property type="match status" value="1"/>
</dbReference>
<dbReference type="PANTHER" id="PTHR31159">
    <property type="entry name" value="COMM DOMAIN-CONTAINING PROTEIN 3"/>
    <property type="match status" value="1"/>
</dbReference>
<accession>A0A8K1CAX3</accession>
<keyword evidence="5" id="KW-1185">Reference proteome</keyword>
<feature type="domain" description="COMM" evidence="3">
    <location>
        <begin position="144"/>
        <end position="212"/>
    </location>
</feature>
<proteinExistence type="inferred from homology"/>
<dbReference type="Pfam" id="PF07258">
    <property type="entry name" value="COMM_domain"/>
    <property type="match status" value="1"/>
</dbReference>
<name>A0A8K1CAX3_PYTOL</name>
<protein>
    <recommendedName>
        <fullName evidence="1">COMM domain-containing protein 3</fullName>
    </recommendedName>
</protein>
<evidence type="ECO:0000256" key="2">
    <source>
        <dbReference type="ARBA" id="ARBA00093469"/>
    </source>
</evidence>
<organism evidence="4 5">
    <name type="scientific">Pythium oligandrum</name>
    <name type="common">Mycoparasitic fungus</name>
    <dbReference type="NCBI Taxonomy" id="41045"/>
    <lineage>
        <taxon>Eukaryota</taxon>
        <taxon>Sar</taxon>
        <taxon>Stramenopiles</taxon>
        <taxon>Oomycota</taxon>
        <taxon>Peronosporomycetes</taxon>
        <taxon>Pythiales</taxon>
        <taxon>Pythiaceae</taxon>
        <taxon>Pythium</taxon>
    </lineage>
</organism>
<reference evidence="4" key="1">
    <citation type="submission" date="2019-03" db="EMBL/GenBank/DDBJ databases">
        <title>Long read genome sequence of the mycoparasitic Pythium oligandrum ATCC 38472 isolated from sugarbeet rhizosphere.</title>
        <authorList>
            <person name="Gaulin E."/>
        </authorList>
    </citation>
    <scope>NUCLEOTIDE SEQUENCE</scope>
    <source>
        <strain evidence="4">ATCC 38472_TT</strain>
    </source>
</reference>
<comment type="caution">
    <text evidence="4">The sequence shown here is derived from an EMBL/GenBank/DDBJ whole genome shotgun (WGS) entry which is preliminary data.</text>
</comment>
<gene>
    <name evidence="4" type="ORF">Poli38472_004697</name>
</gene>
<dbReference type="PROSITE" id="PS51269">
    <property type="entry name" value="COMM"/>
    <property type="match status" value="1"/>
</dbReference>
<evidence type="ECO:0000256" key="1">
    <source>
        <dbReference type="ARBA" id="ARBA00016548"/>
    </source>
</evidence>